<comment type="caution">
    <text evidence="1">The sequence shown here is derived from an EMBL/GenBank/DDBJ whole genome shotgun (WGS) entry which is preliminary data.</text>
</comment>
<reference evidence="1" key="1">
    <citation type="journal article" date="2023" name="Access Microbiol">
        <title>De-novo genome assembly for Akanthomyces muscarius, a biocontrol agent of insect agricultural pests.</title>
        <authorList>
            <person name="Erdos Z."/>
            <person name="Studholme D.J."/>
            <person name="Raymond B."/>
            <person name="Sharma M."/>
        </authorList>
    </citation>
    <scope>NUCLEOTIDE SEQUENCE</scope>
    <source>
        <strain evidence="1">Ve6</strain>
    </source>
</reference>
<evidence type="ECO:0000313" key="2">
    <source>
        <dbReference type="Proteomes" id="UP001144673"/>
    </source>
</evidence>
<protein>
    <submittedName>
        <fullName evidence="1">Uncharacterized protein</fullName>
    </submittedName>
</protein>
<keyword evidence="2" id="KW-1185">Reference proteome</keyword>
<dbReference type="AlphaFoldDB" id="A0A9W8QPF9"/>
<organism evidence="1 2">
    <name type="scientific">Akanthomyces muscarius</name>
    <name type="common">Entomopathogenic fungus</name>
    <name type="synonym">Lecanicillium muscarium</name>
    <dbReference type="NCBI Taxonomy" id="2231603"/>
    <lineage>
        <taxon>Eukaryota</taxon>
        <taxon>Fungi</taxon>
        <taxon>Dikarya</taxon>
        <taxon>Ascomycota</taxon>
        <taxon>Pezizomycotina</taxon>
        <taxon>Sordariomycetes</taxon>
        <taxon>Hypocreomycetidae</taxon>
        <taxon>Hypocreales</taxon>
        <taxon>Cordycipitaceae</taxon>
        <taxon>Akanthomyces</taxon>
    </lineage>
</organism>
<proteinExistence type="predicted"/>
<accession>A0A9W8QPF9</accession>
<sequence>MSDNLRPNTTETSLSWQARVLVPGGDERTCVALVEAETKKIASLGGKLIHGLSPVIRGSNLTYATRYASRNI</sequence>
<evidence type="ECO:0000313" key="1">
    <source>
        <dbReference type="EMBL" id="KAJ4164705.1"/>
    </source>
</evidence>
<dbReference type="GeneID" id="80893526"/>
<dbReference type="KEGG" id="amus:LMH87_006367"/>
<dbReference type="RefSeq" id="XP_056059620.1">
    <property type="nucleotide sequence ID" value="XM_056204244.1"/>
</dbReference>
<dbReference type="Proteomes" id="UP001144673">
    <property type="component" value="Chromosome 1"/>
</dbReference>
<dbReference type="EMBL" id="JAJHUN010000001">
    <property type="protein sequence ID" value="KAJ4164705.1"/>
    <property type="molecule type" value="Genomic_DNA"/>
</dbReference>
<name>A0A9W8QPF9_AKAMU</name>
<gene>
    <name evidence="1" type="ORF">LMH87_006367</name>
</gene>